<dbReference type="InterPro" id="IPR021109">
    <property type="entry name" value="Peptidase_aspartic_dom_sf"/>
</dbReference>
<name>A0A5B6UT42_9ROSI</name>
<comment type="caution">
    <text evidence="1">The sequence shown here is derived from an EMBL/GenBank/DDBJ whole genome shotgun (WGS) entry which is preliminary data.</text>
</comment>
<dbReference type="GO" id="GO:0016301">
    <property type="term" value="F:kinase activity"/>
    <property type="evidence" value="ECO:0007669"/>
    <property type="project" value="UniProtKB-KW"/>
</dbReference>
<organism evidence="1 2">
    <name type="scientific">Gossypium australe</name>
    <dbReference type="NCBI Taxonomy" id="47621"/>
    <lineage>
        <taxon>Eukaryota</taxon>
        <taxon>Viridiplantae</taxon>
        <taxon>Streptophyta</taxon>
        <taxon>Embryophyta</taxon>
        <taxon>Tracheophyta</taxon>
        <taxon>Spermatophyta</taxon>
        <taxon>Magnoliopsida</taxon>
        <taxon>eudicotyledons</taxon>
        <taxon>Gunneridae</taxon>
        <taxon>Pentapetalae</taxon>
        <taxon>rosids</taxon>
        <taxon>malvids</taxon>
        <taxon>Malvales</taxon>
        <taxon>Malvaceae</taxon>
        <taxon>Malvoideae</taxon>
        <taxon>Gossypium</taxon>
    </lineage>
</organism>
<dbReference type="Gene3D" id="2.40.70.10">
    <property type="entry name" value="Acid Proteases"/>
    <property type="match status" value="1"/>
</dbReference>
<evidence type="ECO:0000313" key="2">
    <source>
        <dbReference type="Proteomes" id="UP000325315"/>
    </source>
</evidence>
<protein>
    <submittedName>
        <fullName evidence="1">Protein kinase 2B, chloroplastic-like</fullName>
    </submittedName>
</protein>
<dbReference type="EMBL" id="SMMG02000009">
    <property type="protein sequence ID" value="KAA3461230.1"/>
    <property type="molecule type" value="Genomic_DNA"/>
</dbReference>
<accession>A0A5B6UT42</accession>
<dbReference type="CDD" id="cd00303">
    <property type="entry name" value="retropepsin_like"/>
    <property type="match status" value="1"/>
</dbReference>
<gene>
    <name evidence="1" type="ORF">EPI10_027817</name>
</gene>
<dbReference type="PANTHER" id="PTHR33067">
    <property type="entry name" value="RNA-DIRECTED DNA POLYMERASE-RELATED"/>
    <property type="match status" value="1"/>
</dbReference>
<evidence type="ECO:0000313" key="1">
    <source>
        <dbReference type="EMBL" id="KAA3461230.1"/>
    </source>
</evidence>
<keyword evidence="1" id="KW-0808">Transferase</keyword>
<keyword evidence="1" id="KW-0418">Kinase</keyword>
<sequence>MLREYKPPISYLAKLKKDHMDEKFGEPKPTRMSIQLVDRSIKYPKGIIEDVLIEVDKFLFFVYFMILDMDKDVELPLILGRPFLATARAVIDVGKGKLALKIGDEEVNLQIRDVMRVSSEQDDTCYSIDSIDHAVQHSLQKITYEDMLELCLVQGDRCQRIDEKRMLQLNDLDE</sequence>
<dbReference type="PANTHER" id="PTHR33067:SF35">
    <property type="entry name" value="ASPARTIC PEPTIDASE DDI1-TYPE DOMAIN-CONTAINING PROTEIN"/>
    <property type="match status" value="1"/>
</dbReference>
<dbReference type="AlphaFoldDB" id="A0A5B6UT42"/>
<proteinExistence type="predicted"/>
<keyword evidence="2" id="KW-1185">Reference proteome</keyword>
<dbReference type="Proteomes" id="UP000325315">
    <property type="component" value="Unassembled WGS sequence"/>
</dbReference>
<reference evidence="2" key="1">
    <citation type="journal article" date="2019" name="Plant Biotechnol. J.">
        <title>Genome sequencing of the Australian wild diploid species Gossypium australe highlights disease resistance and delayed gland morphogenesis.</title>
        <authorList>
            <person name="Cai Y."/>
            <person name="Cai X."/>
            <person name="Wang Q."/>
            <person name="Wang P."/>
            <person name="Zhang Y."/>
            <person name="Cai C."/>
            <person name="Xu Y."/>
            <person name="Wang K."/>
            <person name="Zhou Z."/>
            <person name="Wang C."/>
            <person name="Geng S."/>
            <person name="Li B."/>
            <person name="Dong Q."/>
            <person name="Hou Y."/>
            <person name="Wang H."/>
            <person name="Ai P."/>
            <person name="Liu Z."/>
            <person name="Yi F."/>
            <person name="Sun M."/>
            <person name="An G."/>
            <person name="Cheng J."/>
            <person name="Zhang Y."/>
            <person name="Shi Q."/>
            <person name="Xie Y."/>
            <person name="Shi X."/>
            <person name="Chang Y."/>
            <person name="Huang F."/>
            <person name="Chen Y."/>
            <person name="Hong S."/>
            <person name="Mi L."/>
            <person name="Sun Q."/>
            <person name="Zhang L."/>
            <person name="Zhou B."/>
            <person name="Peng R."/>
            <person name="Zhang X."/>
            <person name="Liu F."/>
        </authorList>
    </citation>
    <scope>NUCLEOTIDE SEQUENCE [LARGE SCALE GENOMIC DNA]</scope>
    <source>
        <strain evidence="2">cv. PA1801</strain>
    </source>
</reference>
<dbReference type="OrthoDB" id="1306327at2759"/>